<dbReference type="InterPro" id="IPR015943">
    <property type="entry name" value="WD40/YVTN_repeat-like_dom_sf"/>
</dbReference>
<evidence type="ECO:0000256" key="4">
    <source>
        <dbReference type="ARBA" id="ARBA00022737"/>
    </source>
</evidence>
<feature type="region of interest" description="Disordered" evidence="6">
    <location>
        <begin position="495"/>
        <end position="560"/>
    </location>
</feature>
<dbReference type="GO" id="GO:0043527">
    <property type="term" value="C:tRNA methyltransferase complex"/>
    <property type="evidence" value="ECO:0007669"/>
    <property type="project" value="TreeGrafter"/>
</dbReference>
<dbReference type="AlphaFoldDB" id="A0A5C5G7E1"/>
<feature type="compositionally biased region" description="Gly residues" evidence="6">
    <location>
        <begin position="505"/>
        <end position="516"/>
    </location>
</feature>
<dbReference type="PANTHER" id="PTHR16288:SF0">
    <property type="entry name" value="TRNA (GUANINE-N(7)-)-METHYLTRANSFERASE NON-CATALYTIC SUBUNIT WDR4"/>
    <property type="match status" value="1"/>
</dbReference>
<dbReference type="GO" id="GO:0005829">
    <property type="term" value="C:cytosol"/>
    <property type="evidence" value="ECO:0007669"/>
    <property type="project" value="TreeGrafter"/>
</dbReference>
<dbReference type="Proteomes" id="UP000311382">
    <property type="component" value="Unassembled WGS sequence"/>
</dbReference>
<evidence type="ECO:0000256" key="2">
    <source>
        <dbReference type="ARBA" id="ARBA00022574"/>
    </source>
</evidence>
<evidence type="ECO:0000256" key="3">
    <source>
        <dbReference type="ARBA" id="ARBA00022694"/>
    </source>
</evidence>
<dbReference type="GO" id="GO:0008168">
    <property type="term" value="F:methyltransferase activity"/>
    <property type="evidence" value="ECO:0007669"/>
    <property type="project" value="UniProtKB-KW"/>
</dbReference>
<evidence type="ECO:0000256" key="5">
    <source>
        <dbReference type="ARBA" id="ARBA00023242"/>
    </source>
</evidence>
<reference evidence="7 8" key="1">
    <citation type="submission" date="2019-03" db="EMBL/GenBank/DDBJ databases">
        <title>Rhodosporidium diobovatum UCD-FST 08-225 genome sequencing, assembly, and annotation.</title>
        <authorList>
            <person name="Fakankun I.U."/>
            <person name="Fristensky B."/>
            <person name="Levin D.B."/>
        </authorList>
    </citation>
    <scope>NUCLEOTIDE SEQUENCE [LARGE SCALE GENOMIC DNA]</scope>
    <source>
        <strain evidence="7 8">UCD-FST 08-225</strain>
    </source>
</reference>
<keyword evidence="5" id="KW-0539">Nucleus</keyword>
<dbReference type="SUPFAM" id="SSF50978">
    <property type="entry name" value="WD40 repeat-like"/>
    <property type="match status" value="1"/>
</dbReference>
<dbReference type="STRING" id="5288.A0A5C5G7E1"/>
<comment type="caution">
    <text evidence="7">The sequence shown here is derived from an EMBL/GenBank/DDBJ whole genome shotgun (WGS) entry which is preliminary data.</text>
</comment>
<feature type="region of interest" description="Disordered" evidence="6">
    <location>
        <begin position="584"/>
        <end position="627"/>
    </location>
</feature>
<dbReference type="PANTHER" id="PTHR16288">
    <property type="entry name" value="WD40 REPEAT PROTEIN 4"/>
    <property type="match status" value="1"/>
</dbReference>
<keyword evidence="7" id="KW-0808">Transferase</keyword>
<protein>
    <submittedName>
        <fullName evidence="7">tRNA guanine-N7-methyltransferase subunit TRM82</fullName>
    </submittedName>
</protein>
<evidence type="ECO:0000256" key="1">
    <source>
        <dbReference type="ARBA" id="ARBA00004123"/>
    </source>
</evidence>
<evidence type="ECO:0000256" key="6">
    <source>
        <dbReference type="SAM" id="MobiDB-lite"/>
    </source>
</evidence>
<feature type="compositionally biased region" description="Acidic residues" evidence="6">
    <location>
        <begin position="291"/>
        <end position="305"/>
    </location>
</feature>
<dbReference type="OrthoDB" id="339900at2759"/>
<keyword evidence="3" id="KW-0819">tRNA processing</keyword>
<comment type="subcellular location">
    <subcellularLocation>
        <location evidence="1">Nucleus</location>
    </subcellularLocation>
</comment>
<dbReference type="GO" id="GO:0036265">
    <property type="term" value="P:RNA (guanine-N7)-methylation"/>
    <property type="evidence" value="ECO:0007669"/>
    <property type="project" value="InterPro"/>
</dbReference>
<keyword evidence="4" id="KW-0677">Repeat</keyword>
<dbReference type="GO" id="GO:0005634">
    <property type="term" value="C:nucleus"/>
    <property type="evidence" value="ECO:0007669"/>
    <property type="project" value="UniProtKB-SubCell"/>
</dbReference>
<organism evidence="7 8">
    <name type="scientific">Rhodotorula diobovata</name>
    <dbReference type="NCBI Taxonomy" id="5288"/>
    <lineage>
        <taxon>Eukaryota</taxon>
        <taxon>Fungi</taxon>
        <taxon>Dikarya</taxon>
        <taxon>Basidiomycota</taxon>
        <taxon>Pucciniomycotina</taxon>
        <taxon>Microbotryomycetes</taxon>
        <taxon>Sporidiobolales</taxon>
        <taxon>Sporidiobolaceae</taxon>
        <taxon>Rhodotorula</taxon>
    </lineage>
</organism>
<feature type="region of interest" description="Disordered" evidence="6">
    <location>
        <begin position="409"/>
        <end position="436"/>
    </location>
</feature>
<feature type="compositionally biased region" description="Basic and acidic residues" evidence="6">
    <location>
        <begin position="272"/>
        <end position="283"/>
    </location>
</feature>
<evidence type="ECO:0000313" key="7">
    <source>
        <dbReference type="EMBL" id="TNY24396.1"/>
    </source>
</evidence>
<dbReference type="EMBL" id="SOZI01000003">
    <property type="protein sequence ID" value="TNY24396.1"/>
    <property type="molecule type" value="Genomic_DNA"/>
</dbReference>
<sequence>MADSVHPVQAIATTQDHVVTASNAQLAVFDAATTAFVARASHHKALVRLIAPYVDSKSGKRYLISTGEDKLLVVSALPSLDLLSSRELPKRANALDVTSQGDIVVGDKFGDVYIFPLDAPVVPEGTKPEDVPKPQPILGHVSMLNTLALIPADPQNGLTRDWIATGDRDEHVRISRYPQGHVIEKFGWGSKAFVSALLYIPAPPASSSSAPSSSDPPYLLSAGADSTIQVFALPSAELVARFPVQDLLFPYLAVGPEAPAPILPGRKKNKLTPRDKEKGKGAETEEGTPAAEEEQADEQAQDDELRDVPTGGRELTKGLAVVKLVAVGPSSRTDGGVVVLAAGSTALLFIPYSLLLPTSATAPTDTPATAATPSLVSFAHPILDLAPAPVPSHAGSRAEFLLSLDTSRPSPLAPSSSSSSADAAAAGEADAAAASPAPTPVVRVALSAEGQLAALPTLTTDAVFLSSACAPHTAKGGRPPSVASLYPALQLLHHPGDEEFAGPAPGAGAGEGGAEGEGAAEALAARGVGDGKPKGGRGIKRGAPAPSVAPSEAGEWDGHGRRVGKRAIGRAETLRRYEEAKRKMLQPGGADGTTLTEGERAAVREMEDEADEASKKQGAEMEGAKVA</sequence>
<name>A0A5C5G7E1_9BASI</name>
<keyword evidence="8" id="KW-1185">Reference proteome</keyword>
<feature type="compositionally biased region" description="Basic and acidic residues" evidence="6">
    <location>
        <begin position="612"/>
        <end position="627"/>
    </location>
</feature>
<dbReference type="GO" id="GO:0006400">
    <property type="term" value="P:tRNA modification"/>
    <property type="evidence" value="ECO:0007669"/>
    <property type="project" value="TreeGrafter"/>
</dbReference>
<dbReference type="InterPro" id="IPR028884">
    <property type="entry name" value="Trm82"/>
</dbReference>
<proteinExistence type="predicted"/>
<keyword evidence="2" id="KW-0853">WD repeat</keyword>
<dbReference type="InterPro" id="IPR036322">
    <property type="entry name" value="WD40_repeat_dom_sf"/>
</dbReference>
<evidence type="ECO:0000313" key="8">
    <source>
        <dbReference type="Proteomes" id="UP000311382"/>
    </source>
</evidence>
<accession>A0A5C5G7E1</accession>
<feature type="region of interest" description="Disordered" evidence="6">
    <location>
        <begin position="262"/>
        <end position="312"/>
    </location>
</feature>
<dbReference type="Gene3D" id="2.130.10.10">
    <property type="entry name" value="YVTN repeat-like/Quinoprotein amine dehydrogenase"/>
    <property type="match status" value="1"/>
</dbReference>
<gene>
    <name evidence="7" type="ORF">DMC30DRAFT_166204</name>
</gene>
<feature type="compositionally biased region" description="Low complexity" evidence="6">
    <location>
        <begin position="517"/>
        <end position="527"/>
    </location>
</feature>
<keyword evidence="7" id="KW-0489">Methyltransferase</keyword>